<feature type="region of interest" description="Disordered" evidence="1">
    <location>
        <begin position="217"/>
        <end position="278"/>
    </location>
</feature>
<feature type="compositionally biased region" description="Polar residues" evidence="1">
    <location>
        <begin position="139"/>
        <end position="151"/>
    </location>
</feature>
<dbReference type="OrthoDB" id="420187at2759"/>
<dbReference type="PANTHER" id="PTHR24006">
    <property type="entry name" value="UBIQUITIN CARBOXYL-TERMINAL HYDROLASE"/>
    <property type="match status" value="1"/>
</dbReference>
<organism evidence="2 3">
    <name type="scientific">Symbiodinium microadriaticum</name>
    <name type="common">Dinoflagellate</name>
    <name type="synonym">Zooxanthella microadriatica</name>
    <dbReference type="NCBI Taxonomy" id="2951"/>
    <lineage>
        <taxon>Eukaryota</taxon>
        <taxon>Sar</taxon>
        <taxon>Alveolata</taxon>
        <taxon>Dinophyceae</taxon>
        <taxon>Suessiales</taxon>
        <taxon>Symbiodiniaceae</taxon>
        <taxon>Symbiodinium</taxon>
    </lineage>
</organism>
<evidence type="ECO:0000313" key="3">
    <source>
        <dbReference type="Proteomes" id="UP000186817"/>
    </source>
</evidence>
<keyword evidence="3" id="KW-1185">Reference proteome</keyword>
<gene>
    <name evidence="2" type="primary">UBP18</name>
    <name evidence="2" type="ORF">AK812_SmicGene9612</name>
</gene>
<evidence type="ECO:0000313" key="2">
    <source>
        <dbReference type="EMBL" id="OLQ06996.1"/>
    </source>
</evidence>
<dbReference type="GO" id="GO:0005829">
    <property type="term" value="C:cytosol"/>
    <property type="evidence" value="ECO:0007669"/>
    <property type="project" value="TreeGrafter"/>
</dbReference>
<dbReference type="EMBL" id="LSRX01000148">
    <property type="protein sequence ID" value="OLQ06996.1"/>
    <property type="molecule type" value="Genomic_DNA"/>
</dbReference>
<dbReference type="CDD" id="cd02257">
    <property type="entry name" value="Peptidase_C19"/>
    <property type="match status" value="1"/>
</dbReference>
<feature type="region of interest" description="Disordered" evidence="1">
    <location>
        <begin position="73"/>
        <end position="205"/>
    </location>
</feature>
<dbReference type="GO" id="GO:0005634">
    <property type="term" value="C:nucleus"/>
    <property type="evidence" value="ECO:0007669"/>
    <property type="project" value="TreeGrafter"/>
</dbReference>
<feature type="compositionally biased region" description="Basic and acidic residues" evidence="1">
    <location>
        <begin position="257"/>
        <end position="278"/>
    </location>
</feature>
<proteinExistence type="predicted"/>
<evidence type="ECO:0000256" key="1">
    <source>
        <dbReference type="SAM" id="MobiDB-lite"/>
    </source>
</evidence>
<feature type="region of interest" description="Disordered" evidence="1">
    <location>
        <begin position="328"/>
        <end position="373"/>
    </location>
</feature>
<dbReference type="GO" id="GO:0016579">
    <property type="term" value="P:protein deubiquitination"/>
    <property type="evidence" value="ECO:0007669"/>
    <property type="project" value="InterPro"/>
</dbReference>
<comment type="caution">
    <text evidence="2">The sequence shown here is derived from an EMBL/GenBank/DDBJ whole genome shotgun (WGS) entry which is preliminary data.</text>
</comment>
<reference evidence="2 3" key="1">
    <citation type="submission" date="2016-02" db="EMBL/GenBank/DDBJ databases">
        <title>Genome analysis of coral dinoflagellate symbionts highlights evolutionary adaptations to a symbiotic lifestyle.</title>
        <authorList>
            <person name="Aranda M."/>
            <person name="Li Y."/>
            <person name="Liew Y.J."/>
            <person name="Baumgarten S."/>
            <person name="Simakov O."/>
            <person name="Wilson M."/>
            <person name="Piel J."/>
            <person name="Ashoor H."/>
            <person name="Bougouffa S."/>
            <person name="Bajic V.B."/>
            <person name="Ryu T."/>
            <person name="Ravasi T."/>
            <person name="Bayer T."/>
            <person name="Micklem G."/>
            <person name="Kim H."/>
            <person name="Bhak J."/>
            <person name="Lajeunesse T.C."/>
            <person name="Voolstra C.R."/>
        </authorList>
    </citation>
    <scope>NUCLEOTIDE SEQUENCE [LARGE SCALE GENOMIC DNA]</scope>
    <source>
        <strain evidence="2 3">CCMP2467</strain>
    </source>
</reference>
<dbReference type="InterPro" id="IPR001394">
    <property type="entry name" value="Peptidase_C19_UCH"/>
</dbReference>
<feature type="compositionally biased region" description="Basic residues" evidence="1">
    <location>
        <begin position="245"/>
        <end position="256"/>
    </location>
</feature>
<keyword evidence="2" id="KW-0378">Hydrolase</keyword>
<feature type="compositionally biased region" description="Polar residues" evidence="1">
    <location>
        <begin position="516"/>
        <end position="529"/>
    </location>
</feature>
<name>A0A1Q9EHT2_SYMMI</name>
<dbReference type="InterPro" id="IPR050164">
    <property type="entry name" value="Peptidase_C19"/>
</dbReference>
<dbReference type="GO" id="GO:0004843">
    <property type="term" value="F:cysteine-type deubiquitinase activity"/>
    <property type="evidence" value="ECO:0007669"/>
    <property type="project" value="InterPro"/>
</dbReference>
<dbReference type="InterPro" id="IPR028889">
    <property type="entry name" value="USP"/>
</dbReference>
<sequence length="1144" mass="127438">MHDDHPKDTKSYVFLLRLMNQMTLDIESCHRRMAVPSLEDLLAELDRQEELETCTQPQETTETRTKVPAEDAVAQGCVQGGSVPSGKRRGGRFSQFAGSTSDAKPSKLDATGDGAGTVTAIRYGPSCGDESTDDDRSPHTSLTATSGQQAQEPEALPRFSELLSQLDGDVMDTERQRAQAEAAAFEERQRQARHEAAQKAAEDEVRRVEAAREAWERHRMAAEESEERRQRANRHALELEEKMRRMVGKQSSKRRMQKEEEQRKRREEKDRRKEERLRIEAAKMSEKIRRMAESGYALGPSGWVRLDWLPAGGQADVGAPNFEVVKGPTEEEESDAAEDHAADDAHQADPFEVVDQRPVPEDERKQPEPVSIDDVLADIDRQQREGWASGAEPADLDTVLGVLAADEERELAQTDAVQVRQNYEELGEVENMEEELPPDATQSATKVLRVAKTRRPDCNFGNTINSESALKPFNDFVEEKQEGANSYEERQARSAAIQAKLQAARNRLSLVRYERSSTGPVPPATSQTAPAGAARKPQEQPKPKAKQKPTQLPQSRFGFAAAYVGLLNWCAIMGNLVIPGETALCGRVYKEWLAHNRLDDTAPEAVNLVPVGLRNVRNVCFLNAILQCLYYTPMLRRSLALAFESAVVKDEWLVALRQLFKELDSARSSKACVAATQMASLMQSASTNGEFQHGEQADAHEAFVLIISKLLEGCISAKGLSISEKEQLEQSSLIGHIFGMMLNQSVRCKTCNDMSSSSRAEYCFCVTSPSFGEGMRTRDRKNVVDVKDLLLSYTTEEHISEWKCEKCSRKGCVRQAGIARPPNILLVHISRLQQGWTPQVIVDKDLTIQYDGNPAKARRKVRYLLFAMIVYRSMGANGGHYFAFVRAGRGQHEQWYLADDDEIRSVSFSDVQREEPFMLLYEAQKLFPPVETDAERKLLEAEQVQAAAVKAEVKARSAQPTGLLVEQARAPVLHTEVEDASTRNEMEEAATKMLETEDAYTPGTDMSSTTAGSEGRSRLDEHVFVRAQPDRERSVDFERWLHFRVCEAEKLCTVSYLPAAGKSVFEQKEGLAGTHACLANSHPLQKRGGKSSLMAWPAEKTPTHGAGSSLRGSEPVHNLFRARVPLRAAAGPYWPLYCQSACAC</sequence>
<accession>A0A1Q9EHT2</accession>
<dbReference type="AlphaFoldDB" id="A0A1Q9EHT2"/>
<dbReference type="PROSITE" id="PS50235">
    <property type="entry name" value="USP_3"/>
    <property type="match status" value="1"/>
</dbReference>
<protein>
    <submittedName>
        <fullName evidence="2">Ubiquitin carboxyl-terminal hydrolase 18</fullName>
    </submittedName>
</protein>
<feature type="compositionally biased region" description="Basic and acidic residues" evidence="1">
    <location>
        <begin position="217"/>
        <end position="244"/>
    </location>
</feature>
<dbReference type="InterPro" id="IPR038765">
    <property type="entry name" value="Papain-like_cys_pep_sf"/>
</dbReference>
<dbReference type="Pfam" id="PF00443">
    <property type="entry name" value="UCH"/>
    <property type="match status" value="1"/>
</dbReference>
<feature type="compositionally biased region" description="Basic and acidic residues" evidence="1">
    <location>
        <begin position="337"/>
        <end position="367"/>
    </location>
</feature>
<feature type="region of interest" description="Disordered" evidence="1">
    <location>
        <begin position="513"/>
        <end position="551"/>
    </location>
</feature>
<dbReference type="Proteomes" id="UP000186817">
    <property type="component" value="Unassembled WGS sequence"/>
</dbReference>
<feature type="compositionally biased region" description="Basic and acidic residues" evidence="1">
    <location>
        <begin position="185"/>
        <end position="205"/>
    </location>
</feature>
<dbReference type="SUPFAM" id="SSF54001">
    <property type="entry name" value="Cysteine proteinases"/>
    <property type="match status" value="1"/>
</dbReference>
<dbReference type="Gene3D" id="3.90.70.10">
    <property type="entry name" value="Cysteine proteinases"/>
    <property type="match status" value="1"/>
</dbReference>